<dbReference type="AlphaFoldDB" id="A0A803Q0X0"/>
<organism evidence="2 3">
    <name type="scientific">Cannabis sativa</name>
    <name type="common">Hemp</name>
    <name type="synonym">Marijuana</name>
    <dbReference type="NCBI Taxonomy" id="3483"/>
    <lineage>
        <taxon>Eukaryota</taxon>
        <taxon>Viridiplantae</taxon>
        <taxon>Streptophyta</taxon>
        <taxon>Embryophyta</taxon>
        <taxon>Tracheophyta</taxon>
        <taxon>Spermatophyta</taxon>
        <taxon>Magnoliopsida</taxon>
        <taxon>eudicotyledons</taxon>
        <taxon>Gunneridae</taxon>
        <taxon>Pentapetalae</taxon>
        <taxon>rosids</taxon>
        <taxon>fabids</taxon>
        <taxon>Rosales</taxon>
        <taxon>Cannabaceae</taxon>
        <taxon>Cannabis</taxon>
    </lineage>
</organism>
<dbReference type="Proteomes" id="UP000596661">
    <property type="component" value="Chromosome 7"/>
</dbReference>
<dbReference type="InterPro" id="IPR025836">
    <property type="entry name" value="Zn_knuckle_CX2CX4HX4C"/>
</dbReference>
<dbReference type="Gramene" id="evm.model.07.1010">
    <property type="protein sequence ID" value="cds.evm.model.07.1010"/>
    <property type="gene ID" value="evm.TU.07.1010"/>
</dbReference>
<reference evidence="2" key="1">
    <citation type="submission" date="2018-11" db="EMBL/GenBank/DDBJ databases">
        <authorList>
            <person name="Grassa J C."/>
        </authorList>
    </citation>
    <scope>NUCLEOTIDE SEQUENCE [LARGE SCALE GENOMIC DNA]</scope>
</reference>
<name>A0A803Q0X0_CANSA</name>
<evidence type="ECO:0000313" key="2">
    <source>
        <dbReference type="EnsemblPlants" id="cds.evm.model.07.1010"/>
    </source>
</evidence>
<proteinExistence type="predicted"/>
<evidence type="ECO:0000259" key="1">
    <source>
        <dbReference type="Pfam" id="PF14392"/>
    </source>
</evidence>
<dbReference type="Pfam" id="PF14392">
    <property type="entry name" value="zf-CCHC_4"/>
    <property type="match status" value="1"/>
</dbReference>
<keyword evidence="3" id="KW-1185">Reference proteome</keyword>
<dbReference type="EMBL" id="UZAU01000654">
    <property type="status" value="NOT_ANNOTATED_CDS"/>
    <property type="molecule type" value="Genomic_DNA"/>
</dbReference>
<protein>
    <recommendedName>
        <fullName evidence="1">Zinc knuckle CX2CX4HX4C domain-containing protein</fullName>
    </recommendedName>
</protein>
<evidence type="ECO:0000313" key="3">
    <source>
        <dbReference type="Proteomes" id="UP000596661"/>
    </source>
</evidence>
<accession>A0A803Q0X0</accession>
<sequence length="401" mass="44599">MNPLTDKMKGTMTLAEEDESTLILDDVDVQNSNLDIVLVARVLTTKFVFLSTLQRQIKDYWNGRLGPFLWFRVKCDVTKPLLRGRNIQLKQTRDKFWVDFRYERLPEWCMECGRLGHPFPNCLVWMKKMYNGIELEILYGPELKGVALLTFGYDRYRTDFSKENAWPLRLARNSLVSAVLGLSSRTPPQPRPLFTSAQSVAVMDTNLCATAITPPPTIVKFTLALLTNITNKNIGAKDETSWPSASIIAQHKTSFEHVDVNDLSDIYMPDVGTIATYPLSPSIINTPRDERGFKTGPTTALSNPTLSLGVEPNESVSGLEVDHSAGVTESSQQGMTTIISSYFEELFTASPIDSSAIQHTLNTIPTTVTAAMNGNLTKQFTPDEILAALKSMSLDKSFGSD</sequence>
<reference evidence="2" key="2">
    <citation type="submission" date="2021-03" db="UniProtKB">
        <authorList>
            <consortium name="EnsemblPlants"/>
        </authorList>
    </citation>
    <scope>IDENTIFICATION</scope>
</reference>
<feature type="domain" description="Zinc knuckle CX2CX4HX4C" evidence="1">
    <location>
        <begin position="76"/>
        <end position="123"/>
    </location>
</feature>
<dbReference type="EnsemblPlants" id="evm.model.07.1010">
    <property type="protein sequence ID" value="cds.evm.model.07.1010"/>
    <property type="gene ID" value="evm.TU.07.1010"/>
</dbReference>